<dbReference type="Proteomes" id="UP001189624">
    <property type="component" value="Chromosome 7"/>
</dbReference>
<dbReference type="EMBL" id="OY731404">
    <property type="protein sequence ID" value="CAJ1966996.1"/>
    <property type="molecule type" value="Genomic_DNA"/>
</dbReference>
<organism evidence="1 2">
    <name type="scientific">Sphenostylis stenocarpa</name>
    <dbReference type="NCBI Taxonomy" id="92480"/>
    <lineage>
        <taxon>Eukaryota</taxon>
        <taxon>Viridiplantae</taxon>
        <taxon>Streptophyta</taxon>
        <taxon>Embryophyta</taxon>
        <taxon>Tracheophyta</taxon>
        <taxon>Spermatophyta</taxon>
        <taxon>Magnoliopsida</taxon>
        <taxon>eudicotyledons</taxon>
        <taxon>Gunneridae</taxon>
        <taxon>Pentapetalae</taxon>
        <taxon>rosids</taxon>
        <taxon>fabids</taxon>
        <taxon>Fabales</taxon>
        <taxon>Fabaceae</taxon>
        <taxon>Papilionoideae</taxon>
        <taxon>50 kb inversion clade</taxon>
        <taxon>NPAAA clade</taxon>
        <taxon>indigoferoid/millettioid clade</taxon>
        <taxon>Phaseoleae</taxon>
        <taxon>Sphenostylis</taxon>
    </lineage>
</organism>
<proteinExistence type="predicted"/>
<dbReference type="InterPro" id="IPR011989">
    <property type="entry name" value="ARM-like"/>
</dbReference>
<name>A0AA86SUH4_9FABA</name>
<evidence type="ECO:0000313" key="2">
    <source>
        <dbReference type="Proteomes" id="UP001189624"/>
    </source>
</evidence>
<dbReference type="SUPFAM" id="SSF48371">
    <property type="entry name" value="ARM repeat"/>
    <property type="match status" value="1"/>
</dbReference>
<sequence length="167" mass="18977">MLYESIESKELSSSVLVKLARLHGNYGIVATSVMFSGMMRPFITIKCCEILERLASNDDVIDFFVDRKGKNLEPKRLEALVWFLENDDNDDVHMAAAGLLANLPKSEREFNMKLIDLGSLDAIISILINGIIEAKESAPSVWWEGLAFKREIVKEFVVGWMKMRIHE</sequence>
<dbReference type="Gene3D" id="1.25.10.10">
    <property type="entry name" value="Leucine-rich Repeat Variant"/>
    <property type="match status" value="1"/>
</dbReference>
<protein>
    <submittedName>
        <fullName evidence="1">Uncharacterized protein</fullName>
    </submittedName>
</protein>
<gene>
    <name evidence="1" type="ORF">AYBTSS11_LOCUS20948</name>
</gene>
<dbReference type="AlphaFoldDB" id="A0AA86SUH4"/>
<reference evidence="1" key="1">
    <citation type="submission" date="2023-10" db="EMBL/GenBank/DDBJ databases">
        <authorList>
            <person name="Domelevo Entfellner J.-B."/>
        </authorList>
    </citation>
    <scope>NUCLEOTIDE SEQUENCE</scope>
</reference>
<accession>A0AA86SUH4</accession>
<evidence type="ECO:0000313" key="1">
    <source>
        <dbReference type="EMBL" id="CAJ1966996.1"/>
    </source>
</evidence>
<keyword evidence="2" id="KW-1185">Reference proteome</keyword>
<dbReference type="Gramene" id="rna-AYBTSS11_LOCUS20948">
    <property type="protein sequence ID" value="CAJ1966996.1"/>
    <property type="gene ID" value="gene-AYBTSS11_LOCUS20948"/>
</dbReference>
<dbReference type="InterPro" id="IPR016024">
    <property type="entry name" value="ARM-type_fold"/>
</dbReference>